<dbReference type="InterPro" id="IPR010730">
    <property type="entry name" value="HET"/>
</dbReference>
<sequence>PHPIWVDTLCIDQDNIPKRNTQVRMMPAIHHKAEVTFSWLGSAEDDDYIAI</sequence>
<dbReference type="PANTHER" id="PTHR24148:SF73">
    <property type="entry name" value="HET DOMAIN PROTEIN (AFU_ORTHOLOGUE AFUA_8G01020)"/>
    <property type="match status" value="1"/>
</dbReference>
<comment type="caution">
    <text evidence="2">The sequence shown here is derived from an EMBL/GenBank/DDBJ whole genome shotgun (WGS) entry which is preliminary data.</text>
</comment>
<reference evidence="2" key="1">
    <citation type="journal article" date="2023" name="Mol. Phylogenet. Evol.">
        <title>Genome-scale phylogeny and comparative genomics of the fungal order Sordariales.</title>
        <authorList>
            <person name="Hensen N."/>
            <person name="Bonometti L."/>
            <person name="Westerberg I."/>
            <person name="Brannstrom I.O."/>
            <person name="Guillou S."/>
            <person name="Cros-Aarteil S."/>
            <person name="Calhoun S."/>
            <person name="Haridas S."/>
            <person name="Kuo A."/>
            <person name="Mondo S."/>
            <person name="Pangilinan J."/>
            <person name="Riley R."/>
            <person name="LaButti K."/>
            <person name="Andreopoulos B."/>
            <person name="Lipzen A."/>
            <person name="Chen C."/>
            <person name="Yan M."/>
            <person name="Daum C."/>
            <person name="Ng V."/>
            <person name="Clum A."/>
            <person name="Steindorff A."/>
            <person name="Ohm R.A."/>
            <person name="Martin F."/>
            <person name="Silar P."/>
            <person name="Natvig D.O."/>
            <person name="Lalanne C."/>
            <person name="Gautier V."/>
            <person name="Ament-Velasquez S.L."/>
            <person name="Kruys A."/>
            <person name="Hutchinson M.I."/>
            <person name="Powell A.J."/>
            <person name="Barry K."/>
            <person name="Miller A.N."/>
            <person name="Grigoriev I.V."/>
            <person name="Debuchy R."/>
            <person name="Gladieux P."/>
            <person name="Hiltunen Thoren M."/>
            <person name="Johannesson H."/>
        </authorList>
    </citation>
    <scope>NUCLEOTIDE SEQUENCE</scope>
    <source>
        <strain evidence="2">CBS 731.68</strain>
    </source>
</reference>
<evidence type="ECO:0000259" key="1">
    <source>
        <dbReference type="Pfam" id="PF06985"/>
    </source>
</evidence>
<evidence type="ECO:0000313" key="2">
    <source>
        <dbReference type="EMBL" id="KAK4118733.1"/>
    </source>
</evidence>
<organism evidence="2 3">
    <name type="scientific">Parathielavia appendiculata</name>
    <dbReference type="NCBI Taxonomy" id="2587402"/>
    <lineage>
        <taxon>Eukaryota</taxon>
        <taxon>Fungi</taxon>
        <taxon>Dikarya</taxon>
        <taxon>Ascomycota</taxon>
        <taxon>Pezizomycotina</taxon>
        <taxon>Sordariomycetes</taxon>
        <taxon>Sordariomycetidae</taxon>
        <taxon>Sordariales</taxon>
        <taxon>Chaetomiaceae</taxon>
        <taxon>Parathielavia</taxon>
    </lineage>
</organism>
<feature type="non-terminal residue" evidence="2">
    <location>
        <position position="51"/>
    </location>
</feature>
<dbReference type="RefSeq" id="XP_062642506.1">
    <property type="nucleotide sequence ID" value="XM_062787847.1"/>
</dbReference>
<dbReference type="PANTHER" id="PTHR24148">
    <property type="entry name" value="ANKYRIN REPEAT DOMAIN-CONTAINING PROTEIN 39 HOMOLOG-RELATED"/>
    <property type="match status" value="1"/>
</dbReference>
<feature type="domain" description="Heterokaryon incompatibility" evidence="1">
    <location>
        <begin position="4"/>
        <end position="47"/>
    </location>
</feature>
<dbReference type="InterPro" id="IPR052895">
    <property type="entry name" value="HetReg/Transcr_Mod"/>
</dbReference>
<dbReference type="Proteomes" id="UP001302602">
    <property type="component" value="Unassembled WGS sequence"/>
</dbReference>
<dbReference type="GeneID" id="87824617"/>
<dbReference type="AlphaFoldDB" id="A0AAN6YYY5"/>
<name>A0AAN6YYY5_9PEZI</name>
<dbReference type="EMBL" id="MU853261">
    <property type="protein sequence ID" value="KAK4118733.1"/>
    <property type="molecule type" value="Genomic_DNA"/>
</dbReference>
<dbReference type="Pfam" id="PF06985">
    <property type="entry name" value="HET"/>
    <property type="match status" value="1"/>
</dbReference>
<protein>
    <recommendedName>
        <fullName evidence="1">Heterokaryon incompatibility domain-containing protein</fullName>
    </recommendedName>
</protein>
<gene>
    <name evidence="2" type="ORF">N657DRAFT_544697</name>
</gene>
<proteinExistence type="predicted"/>
<feature type="non-terminal residue" evidence="2">
    <location>
        <position position="1"/>
    </location>
</feature>
<keyword evidence="3" id="KW-1185">Reference proteome</keyword>
<accession>A0AAN6YYY5</accession>
<evidence type="ECO:0000313" key="3">
    <source>
        <dbReference type="Proteomes" id="UP001302602"/>
    </source>
</evidence>
<reference evidence="2" key="2">
    <citation type="submission" date="2023-05" db="EMBL/GenBank/DDBJ databases">
        <authorList>
            <consortium name="Lawrence Berkeley National Laboratory"/>
            <person name="Steindorff A."/>
            <person name="Hensen N."/>
            <person name="Bonometti L."/>
            <person name="Westerberg I."/>
            <person name="Brannstrom I.O."/>
            <person name="Guillou S."/>
            <person name="Cros-Aarteil S."/>
            <person name="Calhoun S."/>
            <person name="Haridas S."/>
            <person name="Kuo A."/>
            <person name="Mondo S."/>
            <person name="Pangilinan J."/>
            <person name="Riley R."/>
            <person name="Labutti K."/>
            <person name="Andreopoulos B."/>
            <person name="Lipzen A."/>
            <person name="Chen C."/>
            <person name="Yanf M."/>
            <person name="Daum C."/>
            <person name="Ng V."/>
            <person name="Clum A."/>
            <person name="Ohm R."/>
            <person name="Martin F."/>
            <person name="Silar P."/>
            <person name="Natvig D."/>
            <person name="Lalanne C."/>
            <person name="Gautier V."/>
            <person name="Ament-Velasquez S.L."/>
            <person name="Kruys A."/>
            <person name="Hutchinson M.I."/>
            <person name="Powell A.J."/>
            <person name="Barry K."/>
            <person name="Miller A.N."/>
            <person name="Grigoriev I.V."/>
            <person name="Debuchy R."/>
            <person name="Gladieux P."/>
            <person name="Thoren M.H."/>
            <person name="Johannesson H."/>
        </authorList>
    </citation>
    <scope>NUCLEOTIDE SEQUENCE</scope>
    <source>
        <strain evidence="2">CBS 731.68</strain>
    </source>
</reference>